<dbReference type="AlphaFoldDB" id="A0A645H878"/>
<accession>A0A645H878</accession>
<proteinExistence type="predicted"/>
<gene>
    <name evidence="1" type="ORF">SDC9_179468</name>
</gene>
<organism evidence="1">
    <name type="scientific">bioreactor metagenome</name>
    <dbReference type="NCBI Taxonomy" id="1076179"/>
    <lineage>
        <taxon>unclassified sequences</taxon>
        <taxon>metagenomes</taxon>
        <taxon>ecological metagenomes</taxon>
    </lineage>
</organism>
<name>A0A645H878_9ZZZZ</name>
<reference evidence="1" key="1">
    <citation type="submission" date="2019-08" db="EMBL/GenBank/DDBJ databases">
        <authorList>
            <person name="Kucharzyk K."/>
            <person name="Murdoch R.W."/>
            <person name="Higgins S."/>
            <person name="Loffler F."/>
        </authorList>
    </citation>
    <scope>NUCLEOTIDE SEQUENCE</scope>
</reference>
<protein>
    <submittedName>
        <fullName evidence="1">Uncharacterized protein</fullName>
    </submittedName>
</protein>
<dbReference type="EMBL" id="VSSQ01083770">
    <property type="protein sequence ID" value="MPN31993.1"/>
    <property type="molecule type" value="Genomic_DNA"/>
</dbReference>
<evidence type="ECO:0000313" key="1">
    <source>
        <dbReference type="EMBL" id="MPN31993.1"/>
    </source>
</evidence>
<sequence length="57" mass="6400">MVFFQHVQKAQFGSGQPASLIDYHLQDVAQVQMACNDLLNVQQRLNFIGVPLSVARQ</sequence>
<comment type="caution">
    <text evidence="1">The sequence shown here is derived from an EMBL/GenBank/DDBJ whole genome shotgun (WGS) entry which is preliminary data.</text>
</comment>